<evidence type="ECO:0000256" key="1">
    <source>
        <dbReference type="SAM" id="MobiDB-lite"/>
    </source>
</evidence>
<dbReference type="SUPFAM" id="SSF141130">
    <property type="entry name" value="Acetamidase/Formamidase-like"/>
    <property type="match status" value="1"/>
</dbReference>
<evidence type="ECO:0008006" key="4">
    <source>
        <dbReference type="Google" id="ProtNLM"/>
    </source>
</evidence>
<feature type="compositionally biased region" description="Low complexity" evidence="1">
    <location>
        <begin position="97"/>
        <end position="109"/>
    </location>
</feature>
<reference evidence="2 3" key="1">
    <citation type="submission" date="2016-09" db="EMBL/GenBank/DDBJ databases">
        <title>Extensive genetic diversity and differential bi-allelic expression allows diatom success in the polar Southern Ocean.</title>
        <authorList>
            <consortium name="DOE Joint Genome Institute"/>
            <person name="Mock T."/>
            <person name="Otillar R.P."/>
            <person name="Strauss J."/>
            <person name="Dupont C."/>
            <person name="Frickenhaus S."/>
            <person name="Maumus F."/>
            <person name="Mcmullan M."/>
            <person name="Sanges R."/>
            <person name="Schmutz J."/>
            <person name="Toseland A."/>
            <person name="Valas R."/>
            <person name="Veluchamy A."/>
            <person name="Ward B.J."/>
            <person name="Allen A."/>
            <person name="Barry K."/>
            <person name="Falciatore A."/>
            <person name="Ferrante M."/>
            <person name="Fortunato A.E."/>
            <person name="Gloeckner G."/>
            <person name="Gruber A."/>
            <person name="Hipkin R."/>
            <person name="Janech M."/>
            <person name="Kroth P."/>
            <person name="Leese F."/>
            <person name="Lindquist E."/>
            <person name="Lyon B.R."/>
            <person name="Martin J."/>
            <person name="Mayer C."/>
            <person name="Parker M."/>
            <person name="Quesneville H."/>
            <person name="Raymond J."/>
            <person name="Uhlig C."/>
            <person name="Valentin K.U."/>
            <person name="Worden A.Z."/>
            <person name="Armbrust E.V."/>
            <person name="Bowler C."/>
            <person name="Green B."/>
            <person name="Moulton V."/>
            <person name="Van Oosterhout C."/>
            <person name="Grigoriev I."/>
        </authorList>
    </citation>
    <scope>NUCLEOTIDE SEQUENCE [LARGE SCALE GENOMIC DNA]</scope>
    <source>
        <strain evidence="2 3">CCMP1102</strain>
    </source>
</reference>
<organism evidence="2 3">
    <name type="scientific">Fragilariopsis cylindrus CCMP1102</name>
    <dbReference type="NCBI Taxonomy" id="635003"/>
    <lineage>
        <taxon>Eukaryota</taxon>
        <taxon>Sar</taxon>
        <taxon>Stramenopiles</taxon>
        <taxon>Ochrophyta</taxon>
        <taxon>Bacillariophyta</taxon>
        <taxon>Bacillariophyceae</taxon>
        <taxon>Bacillariophycidae</taxon>
        <taxon>Bacillariales</taxon>
        <taxon>Bacillariaceae</taxon>
        <taxon>Fragilariopsis</taxon>
    </lineage>
</organism>
<dbReference type="InParanoid" id="A0A1E7ERF2"/>
<dbReference type="KEGG" id="fcy:FRACYDRAFT_249801"/>
<dbReference type="Pfam" id="PF03069">
    <property type="entry name" value="FmdA_AmdA"/>
    <property type="match status" value="2"/>
</dbReference>
<dbReference type="PANTHER" id="PTHR31891:SF1">
    <property type="entry name" value="FORMAMIDASE C869.04-RELATED"/>
    <property type="match status" value="1"/>
</dbReference>
<accession>A0A1E7ERF2</accession>
<dbReference type="OrthoDB" id="3335528at2759"/>
<dbReference type="Gene3D" id="2.60.120.580">
    <property type="entry name" value="Acetamidase/Formamidase-like domains"/>
    <property type="match status" value="2"/>
</dbReference>
<feature type="region of interest" description="Disordered" evidence="1">
    <location>
        <begin position="224"/>
        <end position="243"/>
    </location>
</feature>
<dbReference type="AlphaFoldDB" id="A0A1E7ERF2"/>
<keyword evidence="3" id="KW-1185">Reference proteome</keyword>
<dbReference type="InterPro" id="IPR004304">
    <property type="entry name" value="FmdA_AmdA"/>
</dbReference>
<evidence type="ECO:0000313" key="3">
    <source>
        <dbReference type="Proteomes" id="UP000095751"/>
    </source>
</evidence>
<sequence length="472" mass="51497">MFGTNNDSNGSSIDNNNSSKVSKIYPEARYFVSKAQHNVRYDFSSKTQPVLKVDQDDLVHVETNDCFHGMVQPDSLLSWEERMKKNSINNDDYGGASSNSNGSSTSTGSCSILDEIPRSKRNPVTGPIYVNGARPGDILAVTLLDIRPKGIGVSCCGSQSGQLCHLMKKDSISIRFFDLNQCRTIVTMRDDDDDDHNNDNKEKEEEEAMTSNSNESVENIITIDNNTNSPNLQHPQQPPKRWRQRRLGPISFPASPMLGVIGVAPSSEDEDPIGTIPAGKHGGNLDNNCNGIGSTIYLPINHPGALLSIGDMHASQGDGEIAGTGVEIGGDVLLKCRVIKQEDVYGKLLFDDDEEDETIETSSSSCNNSSKWKLEYPVTETATHWITHGVVEGDIPKTTSIACTEAAKILVTQWGFTIEESFIFLSVKGDLGLCQACNPDVGTQIAKMSVPKIENVCPRPFRVLMPQRSPSS</sequence>
<dbReference type="Proteomes" id="UP000095751">
    <property type="component" value="Unassembled WGS sequence"/>
</dbReference>
<name>A0A1E7ERF2_9STRA</name>
<dbReference type="PANTHER" id="PTHR31891">
    <property type="entry name" value="FORMAMIDASE C869.04-RELATED"/>
    <property type="match status" value="1"/>
</dbReference>
<feature type="region of interest" description="Disordered" evidence="1">
    <location>
        <begin position="88"/>
        <end position="127"/>
    </location>
</feature>
<dbReference type="Gene3D" id="3.10.28.20">
    <property type="entry name" value="Acetamidase/Formamidase-like domains"/>
    <property type="match status" value="1"/>
</dbReference>
<protein>
    <recommendedName>
        <fullName evidence="4">Acetamidase/Formamidase</fullName>
    </recommendedName>
</protein>
<proteinExistence type="predicted"/>
<evidence type="ECO:0000313" key="2">
    <source>
        <dbReference type="EMBL" id="OEU08475.1"/>
    </source>
</evidence>
<dbReference type="GO" id="GO:0016811">
    <property type="term" value="F:hydrolase activity, acting on carbon-nitrogen (but not peptide) bonds, in linear amides"/>
    <property type="evidence" value="ECO:0007669"/>
    <property type="project" value="InterPro"/>
</dbReference>
<dbReference type="EMBL" id="KV784380">
    <property type="protein sequence ID" value="OEU08475.1"/>
    <property type="molecule type" value="Genomic_DNA"/>
</dbReference>
<gene>
    <name evidence="2" type="ORF">FRACYDRAFT_249801</name>
</gene>
<feature type="region of interest" description="Disordered" evidence="1">
    <location>
        <begin position="189"/>
        <end position="215"/>
    </location>
</feature>